<evidence type="ECO:0000313" key="2">
    <source>
        <dbReference type="Proteomes" id="UP000887569"/>
    </source>
</evidence>
<keyword evidence="2" id="KW-1185">Reference proteome</keyword>
<evidence type="ECO:0000256" key="1">
    <source>
        <dbReference type="SAM" id="Phobius"/>
    </source>
</evidence>
<sequence>MSSGGPCDETDRSQRCEICDCLGSEGRCKREFLRYLCEMSRRLFNCKSAHCLCVFCSLFFSNSKSVSLYRTVVLHCYLFFLSFSSSFTTLMRDARGFSINVARAYAKEGNI</sequence>
<keyword evidence="1" id="KW-0812">Transmembrane</keyword>
<proteinExistence type="predicted"/>
<evidence type="ECO:0000313" key="3">
    <source>
        <dbReference type="WBParaSite" id="PgR067_g051_t04"/>
    </source>
</evidence>
<protein>
    <submittedName>
        <fullName evidence="3">Ovule protein</fullName>
    </submittedName>
</protein>
<dbReference type="WBParaSite" id="PgR067_g051_t04">
    <property type="protein sequence ID" value="PgR067_g051_t04"/>
    <property type="gene ID" value="PgR067_g051"/>
</dbReference>
<organism evidence="2 3">
    <name type="scientific">Parascaris univalens</name>
    <name type="common">Nematode worm</name>
    <dbReference type="NCBI Taxonomy" id="6257"/>
    <lineage>
        <taxon>Eukaryota</taxon>
        <taxon>Metazoa</taxon>
        <taxon>Ecdysozoa</taxon>
        <taxon>Nematoda</taxon>
        <taxon>Chromadorea</taxon>
        <taxon>Rhabditida</taxon>
        <taxon>Spirurina</taxon>
        <taxon>Ascaridomorpha</taxon>
        <taxon>Ascaridoidea</taxon>
        <taxon>Ascarididae</taxon>
        <taxon>Parascaris</taxon>
    </lineage>
</organism>
<name>A0A915BYG4_PARUN</name>
<dbReference type="AlphaFoldDB" id="A0A915BYG4"/>
<reference evidence="3" key="1">
    <citation type="submission" date="2022-11" db="UniProtKB">
        <authorList>
            <consortium name="WormBaseParasite"/>
        </authorList>
    </citation>
    <scope>IDENTIFICATION</scope>
</reference>
<dbReference type="Proteomes" id="UP000887569">
    <property type="component" value="Unplaced"/>
</dbReference>
<keyword evidence="1" id="KW-1133">Transmembrane helix</keyword>
<keyword evidence="1" id="KW-0472">Membrane</keyword>
<accession>A0A915BYG4</accession>
<feature type="transmembrane region" description="Helical" evidence="1">
    <location>
        <begin position="72"/>
        <end position="90"/>
    </location>
</feature>